<organism evidence="1 2">
    <name type="scientific">Candidatus Methanocrinis alkalitolerans</name>
    <dbReference type="NCBI Taxonomy" id="3033395"/>
    <lineage>
        <taxon>Archaea</taxon>
        <taxon>Methanobacteriati</taxon>
        <taxon>Methanobacteriota</taxon>
        <taxon>Stenosarchaea group</taxon>
        <taxon>Methanomicrobia</taxon>
        <taxon>Methanotrichales</taxon>
        <taxon>Methanotrichaceae</taxon>
        <taxon>Methanocrinis</taxon>
    </lineage>
</organism>
<reference evidence="1 2" key="1">
    <citation type="submission" date="2023-03" db="EMBL/GenBank/DDBJ databases">
        <title>Whole genome sequencing of Methanotrichaceae archaeon M04Ac.</title>
        <authorList>
            <person name="Khomyakova M.A."/>
            <person name="Merkel A.Y."/>
            <person name="Slobodkin A.I."/>
        </authorList>
    </citation>
    <scope>NUCLEOTIDE SEQUENCE [LARGE SCALE GENOMIC DNA]</scope>
    <source>
        <strain evidence="1 2">M04Ac</strain>
    </source>
</reference>
<proteinExistence type="predicted"/>
<gene>
    <name evidence="1" type="ORF">P0O24_06630</name>
</gene>
<dbReference type="Proteomes" id="UP001215956">
    <property type="component" value="Unassembled WGS sequence"/>
</dbReference>
<name>A0ABT5XEX0_9EURY</name>
<keyword evidence="2" id="KW-1185">Reference proteome</keyword>
<dbReference type="RefSeq" id="WP_316968960.1">
    <property type="nucleotide sequence ID" value="NZ_JARFPL010000016.1"/>
</dbReference>
<accession>A0ABT5XEX0</accession>
<evidence type="ECO:0000313" key="1">
    <source>
        <dbReference type="EMBL" id="MDF0593255.1"/>
    </source>
</evidence>
<protein>
    <submittedName>
        <fullName evidence="1">Uncharacterized protein</fullName>
    </submittedName>
</protein>
<comment type="caution">
    <text evidence="1">The sequence shown here is derived from an EMBL/GenBank/DDBJ whole genome shotgun (WGS) entry which is preliminary data.</text>
</comment>
<dbReference type="EMBL" id="JARFPL010000016">
    <property type="protein sequence ID" value="MDF0593255.1"/>
    <property type="molecule type" value="Genomic_DNA"/>
</dbReference>
<evidence type="ECO:0000313" key="2">
    <source>
        <dbReference type="Proteomes" id="UP001215956"/>
    </source>
</evidence>
<sequence>MLATLSFATIFIVPAAAAAGGFGWEDNFTDLFEIAPIPDFGSGTGGPGETKPGFQPTVAETRPKMGLTMGGINFSLLDPKDGEDDGDRSRWANFSLVLPPGWRGSVEGGRNEGRLVLEGPCALASIGWFEDFGVDPDGVLRQVVRGYRSEPLGFSVLTAEQSHPVEVDGQRGSTLNVYYRRGGHESSKRLVAWSSPVSGRFFFASFWSCPESWDENLERFEGVIESFRDEGSERYAVLQPRSPVLDGWGTVLSLTLLSYHFSSRPPTQNPEVGVKVVIKSRREGGRIDDVACEEIVSLRRRAEAPAGEVALQKLLLDGGYGAILLRRGGAFWVAVQGPEGNWQPISPAADGAVRGVGSLVRPEEGDWYRGMVVDGVNVVRGLAGEDGSLGGASIEKDCDPPRMVDLPPAEAVDPRWILGLRDLLDRYTYAGEEDDPDSTHRTQVSWALLEGEGYDALLMEGYEGHPLHPRMWVAVRDPEGGYVAVDPAAGGHRGLGEVVFADDRFYGIGYDTSLQFSCLCPDRGLSIDPGSVRTEGR</sequence>